<feature type="domain" description="Fringe-like glycosyltransferase" evidence="9">
    <location>
        <begin position="127"/>
        <end position="213"/>
    </location>
</feature>
<keyword evidence="5" id="KW-0735">Signal-anchor</keyword>
<evidence type="ECO:0000259" key="9">
    <source>
        <dbReference type="Pfam" id="PF02434"/>
    </source>
</evidence>
<keyword evidence="3" id="KW-0808">Transferase</keyword>
<comment type="subcellular location">
    <subcellularLocation>
        <location evidence="8">Endomembrane system</location>
        <topology evidence="8">Single-pass membrane protein</topology>
    </subcellularLocation>
    <subcellularLocation>
        <location evidence="1">Membrane</location>
        <topology evidence="1">Single-pass type II membrane protein</topology>
    </subcellularLocation>
</comment>
<proteinExistence type="predicted"/>
<evidence type="ECO:0000256" key="8">
    <source>
        <dbReference type="ARBA" id="ARBA00037847"/>
    </source>
</evidence>
<organism evidence="10 11">
    <name type="scientific">Triparma laevis f. longispina</name>
    <dbReference type="NCBI Taxonomy" id="1714387"/>
    <lineage>
        <taxon>Eukaryota</taxon>
        <taxon>Sar</taxon>
        <taxon>Stramenopiles</taxon>
        <taxon>Ochrophyta</taxon>
        <taxon>Bolidophyceae</taxon>
        <taxon>Parmales</taxon>
        <taxon>Triparmaceae</taxon>
        <taxon>Triparma</taxon>
    </lineage>
</organism>
<gene>
    <name evidence="10" type="ORF">TrLO_g5636</name>
</gene>
<evidence type="ECO:0000256" key="2">
    <source>
        <dbReference type="ARBA" id="ARBA00022676"/>
    </source>
</evidence>
<protein>
    <recommendedName>
        <fullName evidence="9">Fringe-like glycosyltransferase domain-containing protein</fullName>
    </recommendedName>
</protein>
<evidence type="ECO:0000313" key="11">
    <source>
        <dbReference type="Proteomes" id="UP001165122"/>
    </source>
</evidence>
<dbReference type="AlphaFoldDB" id="A0A9W7F9S2"/>
<reference evidence="11" key="1">
    <citation type="journal article" date="2023" name="Commun. Biol.">
        <title>Genome analysis of Parmales, the sister group of diatoms, reveals the evolutionary specialization of diatoms from phago-mixotrophs to photoautotrophs.</title>
        <authorList>
            <person name="Ban H."/>
            <person name="Sato S."/>
            <person name="Yoshikawa S."/>
            <person name="Yamada K."/>
            <person name="Nakamura Y."/>
            <person name="Ichinomiya M."/>
            <person name="Sato N."/>
            <person name="Blanc-Mathieu R."/>
            <person name="Endo H."/>
            <person name="Kuwata A."/>
            <person name="Ogata H."/>
        </authorList>
    </citation>
    <scope>NUCLEOTIDE SEQUENCE [LARGE SCALE GENOMIC DNA]</scope>
    <source>
        <strain evidence="11">NIES 3700</strain>
    </source>
</reference>
<evidence type="ECO:0000256" key="4">
    <source>
        <dbReference type="ARBA" id="ARBA00022692"/>
    </source>
</evidence>
<sequence length="306" mass="34979">MSQTLLIFFILAFGLQTILTFHYYWAYNSLSAPVGTTSAAPEIFVGVISSPGKVEYLERYMINAAPHFGWHRAFDPHVRAYTFDVVPENIPRFQYDRFVRILPLEGEKTNYHVNSQLWSWKLMHETSPNANWYLQVDDDTIVAKHNLVAFMRDNDPGKAEIHGYCGSVGTRFTRGKGKLNFVIGGGGTLMSNAAMKLLLPHIETCRMKYNNLRFGDSRVFACLKFEAGLSLENCHDEKNNGFSSSHPLETTIKQRNPSARVISIHEKDKERAIKLNKLFAQDGWSSAPNDGLHCKWEDVRREIFQR</sequence>
<evidence type="ECO:0000256" key="5">
    <source>
        <dbReference type="ARBA" id="ARBA00022968"/>
    </source>
</evidence>
<dbReference type="PANTHER" id="PTHR10811">
    <property type="entry name" value="FRINGE-RELATED"/>
    <property type="match status" value="1"/>
</dbReference>
<name>A0A9W7F9S2_9STRA</name>
<accession>A0A9W7F9S2</accession>
<dbReference type="GO" id="GO:0016757">
    <property type="term" value="F:glycosyltransferase activity"/>
    <property type="evidence" value="ECO:0007669"/>
    <property type="project" value="UniProtKB-KW"/>
</dbReference>
<evidence type="ECO:0000256" key="7">
    <source>
        <dbReference type="ARBA" id="ARBA00023136"/>
    </source>
</evidence>
<dbReference type="EMBL" id="BRXW01000093">
    <property type="protein sequence ID" value="GMI05959.1"/>
    <property type="molecule type" value="Genomic_DNA"/>
</dbReference>
<dbReference type="GO" id="GO:0012505">
    <property type="term" value="C:endomembrane system"/>
    <property type="evidence" value="ECO:0007669"/>
    <property type="project" value="UniProtKB-SubCell"/>
</dbReference>
<dbReference type="GO" id="GO:0016020">
    <property type="term" value="C:membrane"/>
    <property type="evidence" value="ECO:0007669"/>
    <property type="project" value="UniProtKB-SubCell"/>
</dbReference>
<evidence type="ECO:0000256" key="6">
    <source>
        <dbReference type="ARBA" id="ARBA00022989"/>
    </source>
</evidence>
<keyword evidence="4" id="KW-0812">Transmembrane</keyword>
<dbReference type="Proteomes" id="UP001165122">
    <property type="component" value="Unassembled WGS sequence"/>
</dbReference>
<dbReference type="Pfam" id="PF02434">
    <property type="entry name" value="Fringe"/>
    <property type="match status" value="1"/>
</dbReference>
<evidence type="ECO:0000313" key="10">
    <source>
        <dbReference type="EMBL" id="GMI05959.1"/>
    </source>
</evidence>
<evidence type="ECO:0000256" key="1">
    <source>
        <dbReference type="ARBA" id="ARBA00004606"/>
    </source>
</evidence>
<keyword evidence="7" id="KW-0472">Membrane</keyword>
<comment type="caution">
    <text evidence="10">The sequence shown here is derived from an EMBL/GenBank/DDBJ whole genome shotgun (WGS) entry which is preliminary data.</text>
</comment>
<keyword evidence="6" id="KW-1133">Transmembrane helix</keyword>
<keyword evidence="2" id="KW-0328">Glycosyltransferase</keyword>
<evidence type="ECO:0000256" key="3">
    <source>
        <dbReference type="ARBA" id="ARBA00022679"/>
    </source>
</evidence>
<keyword evidence="11" id="KW-1185">Reference proteome</keyword>
<dbReference type="Gene3D" id="3.90.550.50">
    <property type="match status" value="1"/>
</dbReference>
<dbReference type="InterPro" id="IPR003378">
    <property type="entry name" value="Fringe-like_glycosylTrfase"/>
</dbReference>
<dbReference type="OrthoDB" id="414175at2759"/>